<name>A0AAV9CS01_ACOCL</name>
<keyword evidence="1" id="KW-0732">Signal</keyword>
<dbReference type="InterPro" id="IPR039926">
    <property type="entry name" value="Egg_app_1"/>
</dbReference>
<feature type="chain" id="PRO_5043451628" evidence="1">
    <location>
        <begin position="25"/>
        <end position="75"/>
    </location>
</feature>
<evidence type="ECO:0000313" key="3">
    <source>
        <dbReference type="Proteomes" id="UP001180020"/>
    </source>
</evidence>
<organism evidence="2 3">
    <name type="scientific">Acorus calamus</name>
    <name type="common">Sweet flag</name>
    <dbReference type="NCBI Taxonomy" id="4465"/>
    <lineage>
        <taxon>Eukaryota</taxon>
        <taxon>Viridiplantae</taxon>
        <taxon>Streptophyta</taxon>
        <taxon>Embryophyta</taxon>
        <taxon>Tracheophyta</taxon>
        <taxon>Spermatophyta</taxon>
        <taxon>Magnoliopsida</taxon>
        <taxon>Liliopsida</taxon>
        <taxon>Acoraceae</taxon>
        <taxon>Acorus</taxon>
    </lineage>
</organism>
<dbReference type="PANTHER" id="PTHR33333:SF43">
    <property type="match status" value="1"/>
</dbReference>
<dbReference type="EMBL" id="JAUJYO010000017">
    <property type="protein sequence ID" value="KAK1291317.1"/>
    <property type="molecule type" value="Genomic_DNA"/>
</dbReference>
<comment type="caution">
    <text evidence="2">The sequence shown here is derived from an EMBL/GenBank/DDBJ whole genome shotgun (WGS) entry which is preliminary data.</text>
</comment>
<proteinExistence type="predicted"/>
<accession>A0AAV9CS01</accession>
<feature type="signal peptide" evidence="1">
    <location>
        <begin position="1"/>
        <end position="24"/>
    </location>
</feature>
<protein>
    <submittedName>
        <fullName evidence="2">Uncharacterized protein</fullName>
    </submittedName>
</protein>
<evidence type="ECO:0000313" key="2">
    <source>
        <dbReference type="EMBL" id="KAK1291317.1"/>
    </source>
</evidence>
<gene>
    <name evidence="2" type="ORF">QJS10_CPB17g02099</name>
</gene>
<dbReference type="AlphaFoldDB" id="A0AAV9CS01"/>
<dbReference type="Proteomes" id="UP001180020">
    <property type="component" value="Unassembled WGS sequence"/>
</dbReference>
<evidence type="ECO:0000256" key="1">
    <source>
        <dbReference type="SAM" id="SignalP"/>
    </source>
</evidence>
<reference evidence="2" key="2">
    <citation type="submission" date="2023-06" db="EMBL/GenBank/DDBJ databases">
        <authorList>
            <person name="Ma L."/>
            <person name="Liu K.-W."/>
            <person name="Li Z."/>
            <person name="Hsiao Y.-Y."/>
            <person name="Qi Y."/>
            <person name="Fu T."/>
            <person name="Tang G."/>
            <person name="Zhang D."/>
            <person name="Sun W.-H."/>
            <person name="Liu D.-K."/>
            <person name="Li Y."/>
            <person name="Chen G.-Z."/>
            <person name="Liu X.-D."/>
            <person name="Liao X.-Y."/>
            <person name="Jiang Y.-T."/>
            <person name="Yu X."/>
            <person name="Hao Y."/>
            <person name="Huang J."/>
            <person name="Zhao X.-W."/>
            <person name="Ke S."/>
            <person name="Chen Y.-Y."/>
            <person name="Wu W.-L."/>
            <person name="Hsu J.-L."/>
            <person name="Lin Y.-F."/>
            <person name="Huang M.-D."/>
            <person name="Li C.-Y."/>
            <person name="Huang L."/>
            <person name="Wang Z.-W."/>
            <person name="Zhao X."/>
            <person name="Zhong W.-Y."/>
            <person name="Peng D.-H."/>
            <person name="Ahmad S."/>
            <person name="Lan S."/>
            <person name="Zhang J.-S."/>
            <person name="Tsai W.-C."/>
            <person name="Van De Peer Y."/>
            <person name="Liu Z.-J."/>
        </authorList>
    </citation>
    <scope>NUCLEOTIDE SEQUENCE</scope>
    <source>
        <strain evidence="2">CP</strain>
        <tissue evidence="2">Leaves</tissue>
    </source>
</reference>
<keyword evidence="3" id="KW-1185">Reference proteome</keyword>
<reference evidence="2" key="1">
    <citation type="journal article" date="2023" name="Nat. Commun.">
        <title>Diploid and tetraploid genomes of Acorus and the evolution of monocots.</title>
        <authorList>
            <person name="Ma L."/>
            <person name="Liu K.W."/>
            <person name="Li Z."/>
            <person name="Hsiao Y.Y."/>
            <person name="Qi Y."/>
            <person name="Fu T."/>
            <person name="Tang G.D."/>
            <person name="Zhang D."/>
            <person name="Sun W.H."/>
            <person name="Liu D.K."/>
            <person name="Li Y."/>
            <person name="Chen G.Z."/>
            <person name="Liu X.D."/>
            <person name="Liao X.Y."/>
            <person name="Jiang Y.T."/>
            <person name="Yu X."/>
            <person name="Hao Y."/>
            <person name="Huang J."/>
            <person name="Zhao X.W."/>
            <person name="Ke S."/>
            <person name="Chen Y.Y."/>
            <person name="Wu W.L."/>
            <person name="Hsu J.L."/>
            <person name="Lin Y.F."/>
            <person name="Huang M.D."/>
            <person name="Li C.Y."/>
            <person name="Huang L."/>
            <person name="Wang Z.W."/>
            <person name="Zhao X."/>
            <person name="Zhong W.Y."/>
            <person name="Peng D.H."/>
            <person name="Ahmad S."/>
            <person name="Lan S."/>
            <person name="Zhang J.S."/>
            <person name="Tsai W.C."/>
            <person name="Van de Peer Y."/>
            <person name="Liu Z.J."/>
        </authorList>
    </citation>
    <scope>NUCLEOTIDE SEQUENCE</scope>
    <source>
        <strain evidence="2">CP</strain>
    </source>
</reference>
<dbReference type="PANTHER" id="PTHR33333">
    <property type="entry name" value="ERYTHROCYTE MEMBRANE PROTEIN 1-LIKE"/>
    <property type="match status" value="1"/>
</dbReference>
<sequence>MALTVAAVAGGALLLWGASRLVSGLSGGVLDGTETLANNKKKMMTAPGRDNCYIARDDFESDPKEYFSDTRKKKY</sequence>